<evidence type="ECO:0000256" key="3">
    <source>
        <dbReference type="RuleBase" id="RU003845"/>
    </source>
</evidence>
<keyword evidence="3" id="KW-0445">Lipid transport</keyword>
<gene>
    <name evidence="7" type="primary">LOC106591933</name>
</gene>
<dbReference type="InterPro" id="IPR018494">
    <property type="entry name" value="Oxysterol-bd_CS"/>
</dbReference>
<dbReference type="Gene3D" id="2.40.160.120">
    <property type="match status" value="1"/>
</dbReference>
<dbReference type="InterPro" id="IPR011993">
    <property type="entry name" value="PH-like_dom_sf"/>
</dbReference>
<dbReference type="Gene3D" id="3.30.70.3490">
    <property type="match status" value="1"/>
</dbReference>
<dbReference type="SUPFAM" id="SSF144000">
    <property type="entry name" value="Oxysterol-binding protein-like"/>
    <property type="match status" value="1"/>
</dbReference>
<dbReference type="PROSITE" id="PS01013">
    <property type="entry name" value="OSBP"/>
    <property type="match status" value="1"/>
</dbReference>
<sequence length="1148" mass="128802">MVINVPVFQIEKGKLHGCIDMVINVPVFQIEKGKLHGCIDMVINVPVFQIEKGKLHGCIDMVINVPVFQIEKGKLHGCIDMVINVPVFQIEKGKLHGCIDMVINVPVFQIEKGKLHGCIDMVINVPVFQIEKGKLHGCIDMVINVPVFQIEKGKLHGCIDMVINVPVFQIEKGKLHGCIDMVINVPVFQIEKGKLHGCIDMVINVPVFQIEKGKLHGCIDMVINVPVFQIEKGKLHGCIDMVINVPVFQIEKGKLHGCIDMVINVPVFQIEKGKLHGCIDMVINVPVFQIEKGKLHGCIDMVINVPVFQIEKGKLHGCIDMVINVPVFQIEKGKLHGCIDMVINVPVFQIEKGKLHGCIDVGLSVMAIKKSAQCIDLDAEENIYHLKIKSQELFDEWVSKLRHHRLYRQNEIAMYPQEKAYYYPRFPPPGSPGVADRTRPVSLARQASVHAAGSFPVTCTSQSKVAAWLQSSDDMNKCSEDMSVCESYLLELNHLLQSMEVIHRTYSAPAINALLQASTFDTPKKEKRPPRKWRGSKNYGKDVKTTLQVPSCISSGSVRLHASNPNLSTAALGTAKAYPEPPYMDSPIDVAKLQEDFCRVANNLHATMKSALSALTSEKEKLKQVLDHQDTCPPTSPGIMGLKNALSSAIAQNSELRERLSNIHAESRCVPESSTGLINLSGPLQKQDSTDGSHPLVHQASNESRASITESLSEFFDAQEVLLSASSSENEASDDDSYISDNVSDNISMDNFSNETERPNSGCEENGTLLRRRRSCLPSASPNTSNISLWNILKNNIGKDLSKVAMPVQLNEPLNTLQRLCEELEYSELLDRAANTQDPFERMVYVATFAVSGYASSYHRAGGKPFNPVLGETYECDRPDKGLRFIAEQVSHHPPISACHADSKNYIFWQDMRWKNKFWGKSMEIVPVGTTHVILPGFGDHYEWNKVTSCIHNILSGQRWIEHYGEISIRNTSTDICQCKVTFIKAKYWNSSVNEVEGTITDHKGKVIHRLFGKWNEGVYCGDPPSATCIWRANAMPADHEQYYGFTKFAMELNELDPSLKLLLPPTDTRLRLDQRLLEEGNVEAAEEQKQKIEQQQRDRRRVLEENTMTHQPTFFRKSKDDTWVSNNTYWDLRSDPGFAHLDCPVLW</sequence>
<dbReference type="GeneID" id="106591933"/>
<proteinExistence type="inferred from homology"/>
<dbReference type="InterPro" id="IPR037239">
    <property type="entry name" value="OSBP_sf"/>
</dbReference>
<name>A0ABM3EVU8_SALSA</name>
<dbReference type="PANTHER" id="PTHR10972:SF15">
    <property type="entry name" value="OXYSTEROL-BINDING PROTEIN-RELATED PROTEIN 3"/>
    <property type="match status" value="1"/>
</dbReference>
<dbReference type="Gene3D" id="2.30.29.30">
    <property type="entry name" value="Pleckstrin-homology domain (PH domain)/Phosphotyrosine-binding domain (PTB)"/>
    <property type="match status" value="1"/>
</dbReference>
<dbReference type="RefSeq" id="XP_045575156.1">
    <property type="nucleotide sequence ID" value="XM_045719200.1"/>
</dbReference>
<feature type="coiled-coil region" evidence="4">
    <location>
        <begin position="1076"/>
        <end position="1106"/>
    </location>
</feature>
<evidence type="ECO:0000256" key="2">
    <source>
        <dbReference type="RuleBase" id="RU003844"/>
    </source>
</evidence>
<evidence type="ECO:0000313" key="6">
    <source>
        <dbReference type="Proteomes" id="UP001652741"/>
    </source>
</evidence>
<keyword evidence="6" id="KW-1185">Reference proteome</keyword>
<evidence type="ECO:0000256" key="5">
    <source>
        <dbReference type="SAM" id="MobiDB-lite"/>
    </source>
</evidence>
<organism evidence="6 7">
    <name type="scientific">Salmo salar</name>
    <name type="common">Atlantic salmon</name>
    <dbReference type="NCBI Taxonomy" id="8030"/>
    <lineage>
        <taxon>Eukaryota</taxon>
        <taxon>Metazoa</taxon>
        <taxon>Chordata</taxon>
        <taxon>Craniata</taxon>
        <taxon>Vertebrata</taxon>
        <taxon>Euteleostomi</taxon>
        <taxon>Actinopterygii</taxon>
        <taxon>Neopterygii</taxon>
        <taxon>Teleostei</taxon>
        <taxon>Protacanthopterygii</taxon>
        <taxon>Salmoniformes</taxon>
        <taxon>Salmonidae</taxon>
        <taxon>Salmoninae</taxon>
        <taxon>Salmo</taxon>
    </lineage>
</organism>
<dbReference type="PANTHER" id="PTHR10972">
    <property type="entry name" value="OXYSTEROL-BINDING PROTEIN-RELATED"/>
    <property type="match status" value="1"/>
</dbReference>
<comment type="similarity">
    <text evidence="2">Belongs to the OSBP family.</text>
</comment>
<dbReference type="InterPro" id="IPR000648">
    <property type="entry name" value="Oxysterol-bd"/>
</dbReference>
<keyword evidence="1" id="KW-0446">Lipid-binding</keyword>
<evidence type="ECO:0000313" key="7">
    <source>
        <dbReference type="RefSeq" id="XP_045575156.1"/>
    </source>
</evidence>
<dbReference type="Proteomes" id="UP001652741">
    <property type="component" value="Chromosome ssa05"/>
</dbReference>
<reference evidence="7" key="1">
    <citation type="submission" date="2025-08" db="UniProtKB">
        <authorList>
            <consortium name="RefSeq"/>
        </authorList>
    </citation>
    <scope>IDENTIFICATION</scope>
</reference>
<feature type="compositionally biased region" description="Polar residues" evidence="5">
    <location>
        <begin position="739"/>
        <end position="754"/>
    </location>
</feature>
<feature type="coiled-coil region" evidence="4">
    <location>
        <begin position="639"/>
        <end position="666"/>
    </location>
</feature>
<feature type="region of interest" description="Disordered" evidence="5">
    <location>
        <begin position="672"/>
        <end position="704"/>
    </location>
</feature>
<dbReference type="Pfam" id="PF01237">
    <property type="entry name" value="Oxysterol_BP"/>
    <property type="match status" value="1"/>
</dbReference>
<protein>
    <recommendedName>
        <fullName evidence="3">Oxysterol-binding protein</fullName>
    </recommendedName>
</protein>
<keyword evidence="4" id="KW-0175">Coiled coil</keyword>
<evidence type="ECO:0000256" key="1">
    <source>
        <dbReference type="ARBA" id="ARBA00023121"/>
    </source>
</evidence>
<accession>A0ABM3EVU8</accession>
<evidence type="ECO:0000256" key="4">
    <source>
        <dbReference type="SAM" id="Coils"/>
    </source>
</evidence>
<feature type="region of interest" description="Disordered" evidence="5">
    <location>
        <begin position="726"/>
        <end position="766"/>
    </location>
</feature>
<keyword evidence="3" id="KW-0813">Transport</keyword>
<feature type="compositionally biased region" description="Polar residues" evidence="5">
    <location>
        <begin position="672"/>
        <end position="692"/>
    </location>
</feature>